<protein>
    <submittedName>
        <fullName evidence="6">Colicin V production protein</fullName>
    </submittedName>
</protein>
<reference evidence="6 7" key="1">
    <citation type="submission" date="2016-09" db="EMBL/GenBank/DDBJ databases">
        <title>Metabolic pathway, cell adaptation mechanisms and a novel monoxygenase revealed through proteogenomic-transcription analysis of a Sphingomonas haloaromaticamans strain degrading the fungicide ortho-phenylphenol.</title>
        <authorList>
            <person name="Perruchon C."/>
            <person name="Papadopoulou E.S."/>
            <person name="Rousidou C."/>
            <person name="Vasileiadis S."/>
            <person name="Tanou G."/>
            <person name="Amoutzias G."/>
            <person name="Molassiotis A."/>
            <person name="Karpouzas D.G."/>
        </authorList>
    </citation>
    <scope>NUCLEOTIDE SEQUENCE [LARGE SCALE GENOMIC DNA]</scope>
    <source>
        <strain evidence="6 7">P3</strain>
    </source>
</reference>
<dbReference type="RefSeq" id="WP_015457086.1">
    <property type="nucleotide sequence ID" value="NZ_MIPT01000001.1"/>
</dbReference>
<feature type="transmembrane region" description="Helical" evidence="5">
    <location>
        <begin position="62"/>
        <end position="84"/>
    </location>
</feature>
<feature type="transmembrane region" description="Helical" evidence="5">
    <location>
        <begin position="33"/>
        <end position="56"/>
    </location>
</feature>
<comment type="caution">
    <text evidence="6">The sequence shown here is derived from an EMBL/GenBank/DDBJ whole genome shotgun (WGS) entry which is preliminary data.</text>
</comment>
<dbReference type="Proteomes" id="UP000179467">
    <property type="component" value="Unassembled WGS sequence"/>
</dbReference>
<gene>
    <name evidence="6" type="primary">cvpA</name>
    <name evidence="6" type="ORF">BHE75_02466</name>
</gene>
<feature type="transmembrane region" description="Helical" evidence="5">
    <location>
        <begin position="6"/>
        <end position="26"/>
    </location>
</feature>
<feature type="transmembrane region" description="Helical" evidence="5">
    <location>
        <begin position="113"/>
        <end position="134"/>
    </location>
</feature>
<dbReference type="GO" id="GO:0009403">
    <property type="term" value="P:toxin biosynthetic process"/>
    <property type="evidence" value="ECO:0007669"/>
    <property type="project" value="InterPro"/>
</dbReference>
<evidence type="ECO:0000256" key="4">
    <source>
        <dbReference type="ARBA" id="ARBA00023136"/>
    </source>
</evidence>
<dbReference type="PANTHER" id="PTHR36926:SF1">
    <property type="entry name" value="COLICIN V PRODUCTION PROTEIN"/>
    <property type="match status" value="1"/>
</dbReference>
<dbReference type="OrthoDB" id="9806894at2"/>
<keyword evidence="7" id="KW-1185">Reference proteome</keyword>
<dbReference type="AlphaFoldDB" id="A0A1S1HEF4"/>
<dbReference type="EMBL" id="MIPT01000001">
    <property type="protein sequence ID" value="OHT20468.1"/>
    <property type="molecule type" value="Genomic_DNA"/>
</dbReference>
<dbReference type="InterPro" id="IPR052719">
    <property type="entry name" value="CvpA-like"/>
</dbReference>
<dbReference type="Pfam" id="PF02674">
    <property type="entry name" value="Colicin_V"/>
    <property type="match status" value="1"/>
</dbReference>
<accession>A0A1S1HEF4</accession>
<evidence type="ECO:0000313" key="7">
    <source>
        <dbReference type="Proteomes" id="UP000179467"/>
    </source>
</evidence>
<evidence type="ECO:0000256" key="2">
    <source>
        <dbReference type="ARBA" id="ARBA00022692"/>
    </source>
</evidence>
<keyword evidence="4 5" id="KW-0472">Membrane</keyword>
<proteinExistence type="predicted"/>
<evidence type="ECO:0000256" key="3">
    <source>
        <dbReference type="ARBA" id="ARBA00022989"/>
    </source>
</evidence>
<sequence>MNLTALDIVVLLLMGGGAIMGGLRGFSAEMLSLFAWVAAILAVKAGHGPVTAMLAGPVGTQMGAAVLAFAIIFLAVFVAGKLIAGRMGRQVRQSVLGPVDRVLGFGFGGIKGLIVATLLFLAVGLVNSVIYGAAAERPDWVRESRTFPLLNASSRAIVDFVEMRTRGQDDGKAAQDNASGG</sequence>
<evidence type="ECO:0000256" key="5">
    <source>
        <dbReference type="SAM" id="Phobius"/>
    </source>
</evidence>
<evidence type="ECO:0000256" key="1">
    <source>
        <dbReference type="ARBA" id="ARBA00004141"/>
    </source>
</evidence>
<dbReference type="PANTHER" id="PTHR36926">
    <property type="entry name" value="COLICIN V PRODUCTION PROTEIN"/>
    <property type="match status" value="1"/>
</dbReference>
<keyword evidence="2 5" id="KW-0812">Transmembrane</keyword>
<organism evidence="6 7">
    <name type="scientific">Edaphosphingomonas haloaromaticamans</name>
    <dbReference type="NCBI Taxonomy" id="653954"/>
    <lineage>
        <taxon>Bacteria</taxon>
        <taxon>Pseudomonadati</taxon>
        <taxon>Pseudomonadota</taxon>
        <taxon>Alphaproteobacteria</taxon>
        <taxon>Sphingomonadales</taxon>
        <taxon>Rhizorhabdaceae</taxon>
        <taxon>Edaphosphingomonas</taxon>
    </lineage>
</organism>
<dbReference type="GO" id="GO:0016020">
    <property type="term" value="C:membrane"/>
    <property type="evidence" value="ECO:0007669"/>
    <property type="project" value="UniProtKB-SubCell"/>
</dbReference>
<name>A0A1S1HEF4_9SPHN</name>
<evidence type="ECO:0000313" key="6">
    <source>
        <dbReference type="EMBL" id="OHT20468.1"/>
    </source>
</evidence>
<dbReference type="InterPro" id="IPR003825">
    <property type="entry name" value="Colicin-V_CvpA"/>
</dbReference>
<keyword evidence="3 5" id="KW-1133">Transmembrane helix</keyword>
<comment type="subcellular location">
    <subcellularLocation>
        <location evidence="1">Membrane</location>
        <topology evidence="1">Multi-pass membrane protein</topology>
    </subcellularLocation>
</comment>